<accession>A0ACC2MRI8</accession>
<dbReference type="Proteomes" id="UP001234297">
    <property type="component" value="Chromosome 1"/>
</dbReference>
<evidence type="ECO:0000313" key="1">
    <source>
        <dbReference type="EMBL" id="KAJ8648304.1"/>
    </source>
</evidence>
<organism evidence="1 2">
    <name type="scientific">Persea americana</name>
    <name type="common">Avocado</name>
    <dbReference type="NCBI Taxonomy" id="3435"/>
    <lineage>
        <taxon>Eukaryota</taxon>
        <taxon>Viridiplantae</taxon>
        <taxon>Streptophyta</taxon>
        <taxon>Embryophyta</taxon>
        <taxon>Tracheophyta</taxon>
        <taxon>Spermatophyta</taxon>
        <taxon>Magnoliopsida</taxon>
        <taxon>Magnoliidae</taxon>
        <taxon>Laurales</taxon>
        <taxon>Lauraceae</taxon>
        <taxon>Persea</taxon>
    </lineage>
</organism>
<evidence type="ECO:0000313" key="2">
    <source>
        <dbReference type="Proteomes" id="UP001234297"/>
    </source>
</evidence>
<reference evidence="1 2" key="1">
    <citation type="journal article" date="2022" name="Hortic Res">
        <title>A haplotype resolved chromosomal level avocado genome allows analysis of novel avocado genes.</title>
        <authorList>
            <person name="Nath O."/>
            <person name="Fletcher S.J."/>
            <person name="Hayward A."/>
            <person name="Shaw L.M."/>
            <person name="Masouleh A.K."/>
            <person name="Furtado A."/>
            <person name="Henry R.J."/>
            <person name="Mitter N."/>
        </authorList>
    </citation>
    <scope>NUCLEOTIDE SEQUENCE [LARGE SCALE GENOMIC DNA]</scope>
    <source>
        <strain evidence="2">cv. Hass</strain>
    </source>
</reference>
<gene>
    <name evidence="1" type="ORF">MRB53_001327</name>
</gene>
<dbReference type="EMBL" id="CM056809">
    <property type="protein sequence ID" value="KAJ8648304.1"/>
    <property type="molecule type" value="Genomic_DNA"/>
</dbReference>
<name>A0ACC2MRI8_PERAE</name>
<keyword evidence="2" id="KW-1185">Reference proteome</keyword>
<proteinExistence type="predicted"/>
<protein>
    <submittedName>
        <fullName evidence="1">Uncharacterized protein</fullName>
    </submittedName>
</protein>
<sequence>MERFTQGLRSIAQESSRNASTSFSGSDFSSDHAQVVVRRANRQVVSLWTCSKVCAISFAVGVFVGFTLKRRCKRWVTKLLKRLKDD</sequence>
<comment type="caution">
    <text evidence="1">The sequence shown here is derived from an EMBL/GenBank/DDBJ whole genome shotgun (WGS) entry which is preliminary data.</text>
</comment>